<feature type="region of interest" description="Disordered" evidence="2">
    <location>
        <begin position="218"/>
        <end position="261"/>
    </location>
</feature>
<gene>
    <name evidence="4" type="ORF">N7G274_003963</name>
</gene>
<dbReference type="SUPFAM" id="SSF48403">
    <property type="entry name" value="Ankyrin repeat"/>
    <property type="match status" value="1"/>
</dbReference>
<dbReference type="InterPro" id="IPR037191">
    <property type="entry name" value="VPS9_dom_sf"/>
</dbReference>
<dbReference type="PANTHER" id="PTHR24170:SF1">
    <property type="entry name" value="DOMAIN PROTEIN, PUTATIVE (AFU_ORTHOLOGUE AFUA_1G09870)-RELATED"/>
    <property type="match status" value="1"/>
</dbReference>
<evidence type="ECO:0000256" key="2">
    <source>
        <dbReference type="SAM" id="MobiDB-lite"/>
    </source>
</evidence>
<dbReference type="InterPro" id="IPR003123">
    <property type="entry name" value="VPS9"/>
</dbReference>
<evidence type="ECO:0000259" key="3">
    <source>
        <dbReference type="PROSITE" id="PS51205"/>
    </source>
</evidence>
<feature type="compositionally biased region" description="Basic and acidic residues" evidence="2">
    <location>
        <begin position="413"/>
        <end position="434"/>
    </location>
</feature>
<dbReference type="SUPFAM" id="SSF109993">
    <property type="entry name" value="VPS9 domain"/>
    <property type="match status" value="1"/>
</dbReference>
<dbReference type="InterPro" id="IPR036770">
    <property type="entry name" value="Ankyrin_rpt-contain_sf"/>
</dbReference>
<evidence type="ECO:0000256" key="1">
    <source>
        <dbReference type="ARBA" id="ARBA00007428"/>
    </source>
</evidence>
<organism evidence="4 5">
    <name type="scientific">Stereocaulon virgatum</name>
    <dbReference type="NCBI Taxonomy" id="373712"/>
    <lineage>
        <taxon>Eukaryota</taxon>
        <taxon>Fungi</taxon>
        <taxon>Dikarya</taxon>
        <taxon>Ascomycota</taxon>
        <taxon>Pezizomycotina</taxon>
        <taxon>Lecanoromycetes</taxon>
        <taxon>OSLEUM clade</taxon>
        <taxon>Lecanoromycetidae</taxon>
        <taxon>Lecanorales</taxon>
        <taxon>Lecanorineae</taxon>
        <taxon>Stereocaulaceae</taxon>
        <taxon>Stereocaulon</taxon>
    </lineage>
</organism>
<feature type="region of interest" description="Disordered" evidence="2">
    <location>
        <begin position="533"/>
        <end position="593"/>
    </location>
</feature>
<name>A0ABR4AFQ5_9LECA</name>
<dbReference type="InterPro" id="IPR051248">
    <property type="entry name" value="UPF0507/Ank_repeat_27"/>
</dbReference>
<sequence>MHSLNPFLRAFFTSPLPSQCNPVNNHILLVPTTECLLTGKDRETNSTYVELAASEDFLASHVLRISGTPGPGSSNVRDSKGKAKQFNTVNGRTVVVKESFVYSNKGFKNLNQAQLLNDQLYYPDGLDAQQWLVYYLSRPLIGSYEPIRITPAIPQDSVKELSLAIGAVKGNADDRAGSPSSSSSKKNVKSFNELLNNFPMIARQMQPGLEKVFKDFQMNTRDRPAAPSRRSSTRSRRSSTASTSSKTNGSIHSKYSNGHATAPSVTTLHVDEEEEFLRNMLETAVTAAIDLFQQVDKQQLSLLGATTDLTGPMVERLIERYVTENLHDPDLFPVLRRTRRLEDQELESRIHGMQYIDITQVGIEVEGGRNGKDQLVSRLARGVEEFRQLGVASGPQQMLEILVKTQKVVTSDEPARRDNKKIADDNKDSPEPEKIPSTMTMNADTLVSLLLVVVIRSQVRHLHARLAYMHNFIFIEDVESGETGYALSTFEAVLSYLVTDSGGLRKASRRNKRLWQATKEGDVLEIKQMLDPRHASDEIGEGSPQKQSRVDEEATGDTKTDTHIEHLVDKVDSDLLSSHASQEPTEDGYTSEGSTLAHVFPFQVAAPVSPTRKGKRVSMDRRSFSNSSELSFISRTTTLDSRSGGIEGDTSIQTLTQTQDTEGNSILMMAVEARQPGALGYLLSFGEHFPTKFVLEDSNKEGTTLLSAAVQIANAEMIELLLRRIFQAKDQQEVTNYFAKADNRGRTVAHYLFNAPYLIPRFCDILPWRKKDKNGQTPLLALCRSYDHPEYSEMVNDSLQFATHEQGDGQPLHLDNHVDAKGNTLLHVINDPSLAVRILRHCDSDANATNDKRFTPLMVASKYGRMDMVRALFGDKRVDILARESRGMTAVELAKDDEIRNRIDDMMLVSNVPAPDGRVTAVVRSFFVEDASIRLIIKSAVRNDNGMIGVTTCRRSLTDFENLAKWLALEHPASWLPSIFNFRSPFQISSRPSRAVLQDIQVRLDNFLKIMLAHSTFSIHESVWEFILFPEIQPDMMAERSRKKVEIRNENIREDFEPVEDIREISTFAEHARESIRGVNHSTKSVIRRSTSIRVGLSNLSIAIEFCAKAFATLPYLPAPHVQALVRFATCVQSLPSDPYRFFHQDMQAISSTILAILSSLARPHLLINSIVSIQKAIDRHASSLRRSDRWPLGLLDETRKGIHADAQEKAERSREELRTVGCELRYTQQTVAGELAGWQELHAKLGKRAIKALAERMVVREKDRLESMKRAVRGVIELKNA</sequence>
<accession>A0ABR4AFQ5</accession>
<dbReference type="CDD" id="cd06093">
    <property type="entry name" value="PX_domain"/>
    <property type="match status" value="1"/>
</dbReference>
<dbReference type="Gene3D" id="1.25.40.20">
    <property type="entry name" value="Ankyrin repeat-containing domain"/>
    <property type="match status" value="2"/>
</dbReference>
<dbReference type="PANTHER" id="PTHR24170">
    <property type="entry name" value="ANKYRIN REPEAT DOMAIN-CONTAINING PROTEIN 27"/>
    <property type="match status" value="1"/>
</dbReference>
<feature type="domain" description="VPS9" evidence="3">
    <location>
        <begin position="340"/>
        <end position="506"/>
    </location>
</feature>
<dbReference type="SUPFAM" id="SSF64268">
    <property type="entry name" value="PX domain"/>
    <property type="match status" value="1"/>
</dbReference>
<dbReference type="Proteomes" id="UP001590950">
    <property type="component" value="Unassembled WGS sequence"/>
</dbReference>
<protein>
    <recommendedName>
        <fullName evidence="3">VPS9 domain-containing protein</fullName>
    </recommendedName>
</protein>
<evidence type="ECO:0000313" key="5">
    <source>
        <dbReference type="Proteomes" id="UP001590950"/>
    </source>
</evidence>
<dbReference type="PROSITE" id="PS51205">
    <property type="entry name" value="VPS9"/>
    <property type="match status" value="1"/>
</dbReference>
<dbReference type="Gene3D" id="1.20.1050.80">
    <property type="entry name" value="VPS9 domain"/>
    <property type="match status" value="1"/>
</dbReference>
<proteinExistence type="inferred from homology"/>
<feature type="region of interest" description="Disordered" evidence="2">
    <location>
        <begin position="410"/>
        <end position="437"/>
    </location>
</feature>
<dbReference type="EMBL" id="JBEFKJ010000011">
    <property type="protein sequence ID" value="KAL2043656.1"/>
    <property type="molecule type" value="Genomic_DNA"/>
</dbReference>
<reference evidence="4 5" key="1">
    <citation type="submission" date="2024-09" db="EMBL/GenBank/DDBJ databases">
        <title>Rethinking Asexuality: The Enigmatic Case of Functional Sexual Genes in Lepraria (Stereocaulaceae).</title>
        <authorList>
            <person name="Doellman M."/>
            <person name="Sun Y."/>
            <person name="Barcenas-Pena A."/>
            <person name="Lumbsch H.T."/>
            <person name="Grewe F."/>
        </authorList>
    </citation>
    <scope>NUCLEOTIDE SEQUENCE [LARGE SCALE GENOMIC DNA]</scope>
    <source>
        <strain evidence="4 5">Mercado 3170</strain>
    </source>
</reference>
<evidence type="ECO:0000313" key="4">
    <source>
        <dbReference type="EMBL" id="KAL2043656.1"/>
    </source>
</evidence>
<feature type="compositionally biased region" description="Polar residues" evidence="2">
    <location>
        <begin position="246"/>
        <end position="261"/>
    </location>
</feature>
<feature type="compositionally biased region" description="Basic and acidic residues" evidence="2">
    <location>
        <begin position="548"/>
        <end position="573"/>
    </location>
</feature>
<dbReference type="Pfam" id="PF02204">
    <property type="entry name" value="VPS9"/>
    <property type="match status" value="1"/>
</dbReference>
<dbReference type="Pfam" id="PF13857">
    <property type="entry name" value="Ank_5"/>
    <property type="match status" value="1"/>
</dbReference>
<comment type="similarity">
    <text evidence="1">Belongs to the UPF0507 family.</text>
</comment>
<dbReference type="InterPro" id="IPR036871">
    <property type="entry name" value="PX_dom_sf"/>
</dbReference>
<dbReference type="SMART" id="SM00248">
    <property type="entry name" value="ANK"/>
    <property type="match status" value="3"/>
</dbReference>
<comment type="caution">
    <text evidence="4">The sequence shown here is derived from an EMBL/GenBank/DDBJ whole genome shotgun (WGS) entry which is preliminary data.</text>
</comment>
<dbReference type="InterPro" id="IPR002110">
    <property type="entry name" value="Ankyrin_rpt"/>
</dbReference>
<keyword evidence="5" id="KW-1185">Reference proteome</keyword>